<evidence type="ECO:0000256" key="1">
    <source>
        <dbReference type="SAM" id="SignalP"/>
    </source>
</evidence>
<gene>
    <name evidence="2" type="ORF">BPOR_0016g00080</name>
</gene>
<sequence length="191" mass="20907">MHIASIMKLSLLTFATLSFAVPTPVTTPMGAAVEYARAAQDVPVNLVELSNKRDGPIDLIQLPEKRDGPIDLIQLPKRDSPVNLVQLPKKRQDSPINLVELSNRETTKYRSVRSCNPQDAPINLIQLTEKRQDSPVNFVELSNRAETELLAARQNDCGSSPYQNQECNAGTGLSIPAFAVIAMALCAIMIV</sequence>
<evidence type="ECO:0000313" key="2">
    <source>
        <dbReference type="EMBL" id="TGO91861.1"/>
    </source>
</evidence>
<name>A0A4Z1L4U5_9HELO</name>
<accession>A0A4Z1L4U5</accession>
<evidence type="ECO:0000313" key="3">
    <source>
        <dbReference type="Proteomes" id="UP000297280"/>
    </source>
</evidence>
<dbReference type="OrthoDB" id="3518296at2759"/>
<feature type="signal peptide" evidence="1">
    <location>
        <begin position="1"/>
        <end position="20"/>
    </location>
</feature>
<proteinExistence type="predicted"/>
<reference evidence="2 3" key="1">
    <citation type="submission" date="2017-12" db="EMBL/GenBank/DDBJ databases">
        <title>Comparative genomics of Botrytis spp.</title>
        <authorList>
            <person name="Valero-Jimenez C.A."/>
            <person name="Tapia P."/>
            <person name="Veloso J."/>
            <person name="Silva-Moreno E."/>
            <person name="Staats M."/>
            <person name="Valdes J.H."/>
            <person name="Van Kan J.A.L."/>
        </authorList>
    </citation>
    <scope>NUCLEOTIDE SEQUENCE [LARGE SCALE GENOMIC DNA]</scope>
    <source>
        <strain evidence="2 3">MUCL3349</strain>
    </source>
</reference>
<organism evidence="2 3">
    <name type="scientific">Botrytis porri</name>
    <dbReference type="NCBI Taxonomy" id="87229"/>
    <lineage>
        <taxon>Eukaryota</taxon>
        <taxon>Fungi</taxon>
        <taxon>Dikarya</taxon>
        <taxon>Ascomycota</taxon>
        <taxon>Pezizomycotina</taxon>
        <taxon>Leotiomycetes</taxon>
        <taxon>Helotiales</taxon>
        <taxon>Sclerotiniaceae</taxon>
        <taxon>Botrytis</taxon>
    </lineage>
</organism>
<evidence type="ECO:0008006" key="4">
    <source>
        <dbReference type="Google" id="ProtNLM"/>
    </source>
</evidence>
<feature type="chain" id="PRO_5021429592" description="Ubiquitin 3 binding protein But2 C-terminal domain-containing protein" evidence="1">
    <location>
        <begin position="21"/>
        <end position="191"/>
    </location>
</feature>
<dbReference type="AlphaFoldDB" id="A0A4Z1L4U5"/>
<protein>
    <recommendedName>
        <fullName evidence="4">Ubiquitin 3 binding protein But2 C-terminal domain-containing protein</fullName>
    </recommendedName>
</protein>
<keyword evidence="1" id="KW-0732">Signal</keyword>
<dbReference type="Proteomes" id="UP000297280">
    <property type="component" value="Unassembled WGS sequence"/>
</dbReference>
<dbReference type="EMBL" id="PQXO01000016">
    <property type="protein sequence ID" value="TGO91861.1"/>
    <property type="molecule type" value="Genomic_DNA"/>
</dbReference>
<keyword evidence="3" id="KW-1185">Reference proteome</keyword>
<comment type="caution">
    <text evidence="2">The sequence shown here is derived from an EMBL/GenBank/DDBJ whole genome shotgun (WGS) entry which is preliminary data.</text>
</comment>